<sequence length="317" mass="35323">MTMQTVTAPAATREATRPPRRSDHRKRSRAAWGFVAPSLIAIGLFFVIPMVSALLLSLTDFDIYALADLNNLRFVGLDNYQNLLGNSLFWGAMRNTVWFSVLGVPLTLAVSLAAAVILNARMVLWRPIWRVMFFAPYVTTLVATAVLWNYLLHTRYGIINWGLTSVGLPAVDWLGQPSTSIPAILMFVVWKTFGYNMLIFLAVLQTVPDELYEAARIDGAGPWKQFRHVTLPAIAPTLLLVSIISVAAFFQLFAEPYVMTQGGPAQSTVTVLYFMYEEGFKWWNLGSASAVAFILFLCIFAITLIQLWVSKRLGATS</sequence>
<evidence type="ECO:0000259" key="9">
    <source>
        <dbReference type="PROSITE" id="PS50928"/>
    </source>
</evidence>
<evidence type="ECO:0000256" key="7">
    <source>
        <dbReference type="RuleBase" id="RU363032"/>
    </source>
</evidence>
<feature type="transmembrane region" description="Helical" evidence="7">
    <location>
        <begin position="181"/>
        <end position="204"/>
    </location>
</feature>
<evidence type="ECO:0000256" key="3">
    <source>
        <dbReference type="ARBA" id="ARBA00022475"/>
    </source>
</evidence>
<dbReference type="CDD" id="cd06261">
    <property type="entry name" value="TM_PBP2"/>
    <property type="match status" value="1"/>
</dbReference>
<dbReference type="Gene3D" id="1.10.3720.10">
    <property type="entry name" value="MetI-like"/>
    <property type="match status" value="1"/>
</dbReference>
<dbReference type="RefSeq" id="WP_241153131.1">
    <property type="nucleotide sequence ID" value="NZ_JACIJB010000001.1"/>
</dbReference>
<evidence type="ECO:0000256" key="1">
    <source>
        <dbReference type="ARBA" id="ARBA00004651"/>
    </source>
</evidence>
<organism evidence="10 11">
    <name type="scientific">Brevundimonas halotolerans</name>
    <dbReference type="NCBI Taxonomy" id="69670"/>
    <lineage>
        <taxon>Bacteria</taxon>
        <taxon>Pseudomonadati</taxon>
        <taxon>Pseudomonadota</taxon>
        <taxon>Alphaproteobacteria</taxon>
        <taxon>Caulobacterales</taxon>
        <taxon>Caulobacteraceae</taxon>
        <taxon>Brevundimonas</taxon>
    </lineage>
</organism>
<gene>
    <name evidence="10" type="ORF">FHS65_000303</name>
</gene>
<evidence type="ECO:0000256" key="2">
    <source>
        <dbReference type="ARBA" id="ARBA00022448"/>
    </source>
</evidence>
<feature type="domain" description="ABC transmembrane type-1" evidence="9">
    <location>
        <begin position="93"/>
        <end position="306"/>
    </location>
</feature>
<keyword evidence="5 7" id="KW-1133">Transmembrane helix</keyword>
<comment type="subcellular location">
    <subcellularLocation>
        <location evidence="1 7">Cell membrane</location>
        <topology evidence="1 7">Multi-pass membrane protein</topology>
    </subcellularLocation>
</comment>
<dbReference type="GO" id="GO:0005886">
    <property type="term" value="C:plasma membrane"/>
    <property type="evidence" value="ECO:0007669"/>
    <property type="project" value="UniProtKB-SubCell"/>
</dbReference>
<accession>A0A7W9A1T0</accession>
<keyword evidence="10" id="KW-0762">Sugar transport</keyword>
<keyword evidence="3" id="KW-1003">Cell membrane</keyword>
<evidence type="ECO:0000313" key="10">
    <source>
        <dbReference type="EMBL" id="MBB5659585.1"/>
    </source>
</evidence>
<evidence type="ECO:0000256" key="4">
    <source>
        <dbReference type="ARBA" id="ARBA00022692"/>
    </source>
</evidence>
<feature type="transmembrane region" description="Helical" evidence="7">
    <location>
        <begin position="131"/>
        <end position="151"/>
    </location>
</feature>
<dbReference type="SUPFAM" id="SSF161098">
    <property type="entry name" value="MetI-like"/>
    <property type="match status" value="1"/>
</dbReference>
<feature type="transmembrane region" description="Helical" evidence="7">
    <location>
        <begin position="30"/>
        <end position="56"/>
    </location>
</feature>
<protein>
    <submittedName>
        <fullName evidence="10">Multiple sugar transport system permease protein</fullName>
    </submittedName>
</protein>
<feature type="transmembrane region" description="Helical" evidence="7">
    <location>
        <begin position="233"/>
        <end position="254"/>
    </location>
</feature>
<evidence type="ECO:0000313" key="11">
    <source>
        <dbReference type="Proteomes" id="UP000548978"/>
    </source>
</evidence>
<dbReference type="InterPro" id="IPR051393">
    <property type="entry name" value="ABC_transporter_permease"/>
</dbReference>
<name>A0A7W9A1T0_9CAUL</name>
<keyword evidence="6 7" id="KW-0472">Membrane</keyword>
<keyword evidence="4 7" id="KW-0812">Transmembrane</keyword>
<dbReference type="PANTHER" id="PTHR30193:SF37">
    <property type="entry name" value="INNER MEMBRANE ABC TRANSPORTER PERMEASE PROTEIN YCJO"/>
    <property type="match status" value="1"/>
</dbReference>
<dbReference type="Proteomes" id="UP000548978">
    <property type="component" value="Unassembled WGS sequence"/>
</dbReference>
<dbReference type="GO" id="GO:0055085">
    <property type="term" value="P:transmembrane transport"/>
    <property type="evidence" value="ECO:0007669"/>
    <property type="project" value="InterPro"/>
</dbReference>
<evidence type="ECO:0000256" key="5">
    <source>
        <dbReference type="ARBA" id="ARBA00022989"/>
    </source>
</evidence>
<comment type="similarity">
    <text evidence="7">Belongs to the binding-protein-dependent transport system permease family.</text>
</comment>
<feature type="transmembrane region" description="Helical" evidence="7">
    <location>
        <begin position="282"/>
        <end position="309"/>
    </location>
</feature>
<feature type="compositionally biased region" description="Low complexity" evidence="8">
    <location>
        <begin position="1"/>
        <end position="13"/>
    </location>
</feature>
<dbReference type="Pfam" id="PF00528">
    <property type="entry name" value="BPD_transp_1"/>
    <property type="match status" value="1"/>
</dbReference>
<dbReference type="EMBL" id="JACIJB010000001">
    <property type="protein sequence ID" value="MBB5659585.1"/>
    <property type="molecule type" value="Genomic_DNA"/>
</dbReference>
<dbReference type="PROSITE" id="PS50928">
    <property type="entry name" value="ABC_TM1"/>
    <property type="match status" value="1"/>
</dbReference>
<keyword evidence="2 7" id="KW-0813">Transport</keyword>
<dbReference type="InterPro" id="IPR035906">
    <property type="entry name" value="MetI-like_sf"/>
</dbReference>
<evidence type="ECO:0000256" key="6">
    <source>
        <dbReference type="ARBA" id="ARBA00023136"/>
    </source>
</evidence>
<dbReference type="AlphaFoldDB" id="A0A7W9A1T0"/>
<dbReference type="PANTHER" id="PTHR30193">
    <property type="entry name" value="ABC TRANSPORTER PERMEASE PROTEIN"/>
    <property type="match status" value="1"/>
</dbReference>
<feature type="transmembrane region" description="Helical" evidence="7">
    <location>
        <begin position="97"/>
        <end position="119"/>
    </location>
</feature>
<proteinExistence type="inferred from homology"/>
<evidence type="ECO:0000256" key="8">
    <source>
        <dbReference type="SAM" id="MobiDB-lite"/>
    </source>
</evidence>
<dbReference type="InterPro" id="IPR000515">
    <property type="entry name" value="MetI-like"/>
</dbReference>
<keyword evidence="11" id="KW-1185">Reference proteome</keyword>
<feature type="region of interest" description="Disordered" evidence="8">
    <location>
        <begin position="1"/>
        <end position="25"/>
    </location>
</feature>
<comment type="caution">
    <text evidence="10">The sequence shown here is derived from an EMBL/GenBank/DDBJ whole genome shotgun (WGS) entry which is preliminary data.</text>
</comment>
<reference evidence="10 11" key="1">
    <citation type="submission" date="2020-08" db="EMBL/GenBank/DDBJ databases">
        <title>Genomic Encyclopedia of Type Strains, Phase IV (KMG-IV): sequencing the most valuable type-strain genomes for metagenomic binning, comparative biology and taxonomic classification.</title>
        <authorList>
            <person name="Goeker M."/>
        </authorList>
    </citation>
    <scope>NUCLEOTIDE SEQUENCE [LARGE SCALE GENOMIC DNA]</scope>
    <source>
        <strain evidence="10 11">DSM 24448</strain>
    </source>
</reference>